<dbReference type="EMBL" id="BDSP01000231">
    <property type="protein sequence ID" value="GAX25773.1"/>
    <property type="molecule type" value="Genomic_DNA"/>
</dbReference>
<feature type="compositionally biased region" description="Polar residues" evidence="1">
    <location>
        <begin position="13"/>
        <end position="22"/>
    </location>
</feature>
<reference evidence="2 3" key="1">
    <citation type="journal article" date="2015" name="Plant Cell">
        <title>Oil accumulation by the oleaginous diatom Fistulifera solaris as revealed by the genome and transcriptome.</title>
        <authorList>
            <person name="Tanaka T."/>
            <person name="Maeda Y."/>
            <person name="Veluchamy A."/>
            <person name="Tanaka M."/>
            <person name="Abida H."/>
            <person name="Marechal E."/>
            <person name="Bowler C."/>
            <person name="Muto M."/>
            <person name="Sunaga Y."/>
            <person name="Tanaka M."/>
            <person name="Yoshino T."/>
            <person name="Taniguchi T."/>
            <person name="Fukuda Y."/>
            <person name="Nemoto M."/>
            <person name="Matsumoto M."/>
            <person name="Wong P.S."/>
            <person name="Aburatani S."/>
            <person name="Fujibuchi W."/>
        </authorList>
    </citation>
    <scope>NUCLEOTIDE SEQUENCE [LARGE SCALE GENOMIC DNA]</scope>
    <source>
        <strain evidence="2 3">JPCC DA0580</strain>
    </source>
</reference>
<evidence type="ECO:0000313" key="2">
    <source>
        <dbReference type="EMBL" id="GAX25773.1"/>
    </source>
</evidence>
<sequence>MMFSEEDSLWMDLSTNDEPSSSSEDKIVPGTVDLPHDFALDSQQIDLTPITSTMPHLDEPDLFLISDADTLGSSSECWTHDESDSEAPRKRFKGSDVHISPVSVRTLAQSYSSIPLAFPQVARISSSDPESATRRYYNQLALLAHRMRQSEASRQKVAEHRQNLAHVYASVKSPEASLFTLSEKASAYHQSRSALLASLSQVMNESSASFVPSHS</sequence>
<feature type="region of interest" description="Disordered" evidence="1">
    <location>
        <begin position="1"/>
        <end position="33"/>
    </location>
</feature>
<dbReference type="InParanoid" id="A0A1Z5KHH8"/>
<name>A0A1Z5KHH8_FISSO</name>
<dbReference type="Proteomes" id="UP000198406">
    <property type="component" value="Unassembled WGS sequence"/>
</dbReference>
<gene>
    <name evidence="2" type="ORF">FisN_8Hh325</name>
</gene>
<evidence type="ECO:0000256" key="1">
    <source>
        <dbReference type="SAM" id="MobiDB-lite"/>
    </source>
</evidence>
<organism evidence="2 3">
    <name type="scientific">Fistulifera solaris</name>
    <name type="common">Oleaginous diatom</name>
    <dbReference type="NCBI Taxonomy" id="1519565"/>
    <lineage>
        <taxon>Eukaryota</taxon>
        <taxon>Sar</taxon>
        <taxon>Stramenopiles</taxon>
        <taxon>Ochrophyta</taxon>
        <taxon>Bacillariophyta</taxon>
        <taxon>Bacillariophyceae</taxon>
        <taxon>Bacillariophycidae</taxon>
        <taxon>Naviculales</taxon>
        <taxon>Naviculaceae</taxon>
        <taxon>Fistulifera</taxon>
    </lineage>
</organism>
<proteinExistence type="predicted"/>
<evidence type="ECO:0000313" key="3">
    <source>
        <dbReference type="Proteomes" id="UP000198406"/>
    </source>
</evidence>
<protein>
    <submittedName>
        <fullName evidence="2">Uncharacterized protein</fullName>
    </submittedName>
</protein>
<accession>A0A1Z5KHH8</accession>
<dbReference type="AlphaFoldDB" id="A0A1Z5KHH8"/>
<comment type="caution">
    <text evidence="2">The sequence shown here is derived from an EMBL/GenBank/DDBJ whole genome shotgun (WGS) entry which is preliminary data.</text>
</comment>
<keyword evidence="3" id="KW-1185">Reference proteome</keyword>